<dbReference type="CDD" id="cd00038">
    <property type="entry name" value="CAP_ED"/>
    <property type="match status" value="1"/>
</dbReference>
<protein>
    <submittedName>
        <fullName evidence="2">Crp/Fnr family transcriptional regulator</fullName>
    </submittedName>
</protein>
<evidence type="ECO:0000313" key="2">
    <source>
        <dbReference type="EMBL" id="WQD37509.1"/>
    </source>
</evidence>
<dbReference type="Proteomes" id="UP001325680">
    <property type="component" value="Chromosome"/>
</dbReference>
<dbReference type="InterPro" id="IPR000595">
    <property type="entry name" value="cNMP-bd_dom"/>
</dbReference>
<accession>A0ABZ0W3J2</accession>
<dbReference type="InterPro" id="IPR014710">
    <property type="entry name" value="RmlC-like_jellyroll"/>
</dbReference>
<proteinExistence type="predicted"/>
<dbReference type="SUPFAM" id="SSF51206">
    <property type="entry name" value="cAMP-binding domain-like"/>
    <property type="match status" value="1"/>
</dbReference>
<feature type="domain" description="Cyclic nucleotide-binding" evidence="1">
    <location>
        <begin position="11"/>
        <end position="113"/>
    </location>
</feature>
<dbReference type="PROSITE" id="PS50042">
    <property type="entry name" value="CNMP_BINDING_3"/>
    <property type="match status" value="1"/>
</dbReference>
<dbReference type="InterPro" id="IPR018490">
    <property type="entry name" value="cNMP-bd_dom_sf"/>
</dbReference>
<evidence type="ECO:0000313" key="3">
    <source>
        <dbReference type="Proteomes" id="UP001325680"/>
    </source>
</evidence>
<sequence length="188" mass="22275">MFDRLFSMLDAVNPLSHELREHLKSILVARNIKRKEALLHQGQVCEYIYFVNDGLLRCYYEKHDSQITSWFMKENDVIISVKSFYTQTPSVENIVALENTTVLGIHYKDLHQIYVQFPEFNITGRILTTQYYIQSEERLYSLRKERAKDRYLSLLQTQPEILNRVPLKHVASYLGISLETLSRIRSER</sequence>
<evidence type="ECO:0000259" key="1">
    <source>
        <dbReference type="PROSITE" id="PS50042"/>
    </source>
</evidence>
<dbReference type="Pfam" id="PF00027">
    <property type="entry name" value="cNMP_binding"/>
    <property type="match status" value="1"/>
</dbReference>
<dbReference type="EMBL" id="CP139960">
    <property type="protein sequence ID" value="WQD37509.1"/>
    <property type="molecule type" value="Genomic_DNA"/>
</dbReference>
<reference evidence="2 3" key="1">
    <citation type="submission" date="2023-12" db="EMBL/GenBank/DDBJ databases">
        <title>Genome sequencing and assembly of bacterial species from a model synthetic community.</title>
        <authorList>
            <person name="Hogle S.L."/>
        </authorList>
    </citation>
    <scope>NUCLEOTIDE SEQUENCE [LARGE SCALE GENOMIC DNA]</scope>
    <source>
        <strain evidence="2 3">HAMBI_3031</strain>
    </source>
</reference>
<dbReference type="Gene3D" id="2.60.120.10">
    <property type="entry name" value="Jelly Rolls"/>
    <property type="match status" value="1"/>
</dbReference>
<organism evidence="2 3">
    <name type="scientific">Niabella yanshanensis</name>
    <dbReference type="NCBI Taxonomy" id="577386"/>
    <lineage>
        <taxon>Bacteria</taxon>
        <taxon>Pseudomonadati</taxon>
        <taxon>Bacteroidota</taxon>
        <taxon>Chitinophagia</taxon>
        <taxon>Chitinophagales</taxon>
        <taxon>Chitinophagaceae</taxon>
        <taxon>Niabella</taxon>
    </lineage>
</organism>
<dbReference type="RefSeq" id="WP_114791706.1">
    <property type="nucleotide sequence ID" value="NZ_CP139960.1"/>
</dbReference>
<name>A0ABZ0W3J2_9BACT</name>
<gene>
    <name evidence="2" type="ORF">U0035_17705</name>
</gene>
<keyword evidence="3" id="KW-1185">Reference proteome</keyword>